<protein>
    <submittedName>
        <fullName evidence="7">Type VI secretion system tip protein VgrG</fullName>
    </submittedName>
</protein>
<dbReference type="InterPro" id="IPR018769">
    <property type="entry name" value="VgrG2_DUF2345"/>
</dbReference>
<dbReference type="Proteomes" id="UP000294829">
    <property type="component" value="Unassembled WGS sequence"/>
</dbReference>
<dbReference type="Pfam" id="PF05954">
    <property type="entry name" value="Phage_GPD"/>
    <property type="match status" value="1"/>
</dbReference>
<dbReference type="SUPFAM" id="SSF69349">
    <property type="entry name" value="Phage fibre proteins"/>
    <property type="match status" value="1"/>
</dbReference>
<dbReference type="RefSeq" id="WP_133328946.1">
    <property type="nucleotide sequence ID" value="NZ_SMYL01000006.1"/>
</dbReference>
<evidence type="ECO:0000259" key="5">
    <source>
        <dbReference type="Pfam" id="PF10106"/>
    </source>
</evidence>
<feature type="domain" description="DUF2345" evidence="5">
    <location>
        <begin position="395"/>
        <end position="544"/>
    </location>
</feature>
<evidence type="ECO:0000313" key="7">
    <source>
        <dbReference type="EMBL" id="TDK65209.1"/>
    </source>
</evidence>
<dbReference type="InterPro" id="IPR028244">
    <property type="entry name" value="T6SS_Rhs_Vgr_dom"/>
</dbReference>
<feature type="region of interest" description="Disordered" evidence="3">
    <location>
        <begin position="236"/>
        <end position="261"/>
    </location>
</feature>
<feature type="domain" description="Putative type VI secretion system Rhs element associated Vgr" evidence="6">
    <location>
        <begin position="258"/>
        <end position="362"/>
    </location>
</feature>
<feature type="non-terminal residue" evidence="7">
    <location>
        <position position="1"/>
    </location>
</feature>
<dbReference type="NCBIfam" id="TIGR01646">
    <property type="entry name" value="vgr_GE"/>
    <property type="match status" value="1"/>
</dbReference>
<dbReference type="Pfam" id="PF13296">
    <property type="entry name" value="T6SS_Vgr"/>
    <property type="match status" value="1"/>
</dbReference>
<evidence type="ECO:0000259" key="4">
    <source>
        <dbReference type="Pfam" id="PF04717"/>
    </source>
</evidence>
<dbReference type="InterPro" id="IPR037026">
    <property type="entry name" value="Vgr_OB-fold_dom_sf"/>
</dbReference>
<dbReference type="Pfam" id="PF04717">
    <property type="entry name" value="Phage_base_V"/>
    <property type="match status" value="1"/>
</dbReference>
<feature type="compositionally biased region" description="Low complexity" evidence="3">
    <location>
        <begin position="93"/>
        <end position="105"/>
    </location>
</feature>
<dbReference type="AlphaFoldDB" id="A0A4R5W0B9"/>
<gene>
    <name evidence="7" type="ORF">E2I14_12330</name>
</gene>
<sequence length="577" mass="62590">NAGTAGPNAPRDEGDFIARLRMEALRSPGRRAFGQGNLRGMVPGHRFRLTQHPANAANTDYLILATQFTITDVDQETQANQATSSTSNIAPISTSTNSETATSSALPSARTQQYRVDLSFEAHPMNEVYRPDRTTPKPRMSMTTAVVVGPPDQSIWTDQLGRIKVQFPWDRLGQHNQHSSCWLRTTSTWAGNQLGSIALPRIGQEVLVSFMENDPDLPICTGRVYNQSNLPPWNLPSQQALSGMRSRELTPNGGNSASGRSNHLIMDDSPGQIQTQLKSDHLDSQLSLGHITRIDDNAGRTDPRGQGFELRTDGHGAVRAGKGLLITTEARPNAHNHITDMDETIDRLQQAQQQQEELADLAHRHHAHIDGQTPNDIPDTLKRDNAAIQGSQASQAGSFPEFSAPHVVLAGAAGIHATTPASTHISSGEHIAITSGKDTSISVGKSLITAIKRGCSIMVYQLGAKLIAGSGVVTIQAQKDAIKLKALRELTFRSDHESIYITAKKKVVINGGGSFTEWSKDGITHGTNGYWLEHAAAHLMAGPKSNFPKLPTFPKHICIECMLKRAQSRASLVQFGD</sequence>
<dbReference type="Gene3D" id="2.30.110.50">
    <property type="match status" value="1"/>
</dbReference>
<dbReference type="Gene3D" id="2.40.50.230">
    <property type="entry name" value="Gp5 N-terminal domain"/>
    <property type="match status" value="1"/>
</dbReference>
<dbReference type="InterPro" id="IPR006531">
    <property type="entry name" value="Gp5/Vgr_OB"/>
</dbReference>
<evidence type="ECO:0000313" key="8">
    <source>
        <dbReference type="Proteomes" id="UP000294829"/>
    </source>
</evidence>
<dbReference type="SUPFAM" id="SSF69255">
    <property type="entry name" value="gp5 N-terminal domain-like"/>
    <property type="match status" value="1"/>
</dbReference>
<evidence type="ECO:0000256" key="2">
    <source>
        <dbReference type="SAM" id="Coils"/>
    </source>
</evidence>
<evidence type="ECO:0000259" key="6">
    <source>
        <dbReference type="Pfam" id="PF13296"/>
    </source>
</evidence>
<evidence type="ECO:0000256" key="3">
    <source>
        <dbReference type="SAM" id="MobiDB-lite"/>
    </source>
</evidence>
<dbReference type="OrthoDB" id="1907165at2"/>
<reference evidence="7 8" key="1">
    <citation type="submission" date="2019-03" db="EMBL/GenBank/DDBJ databases">
        <title>Sapientia aquatica gen. nov., sp. nov., isolated from a crater lake.</title>
        <authorList>
            <person name="Felfoldi T."/>
            <person name="Szabo A."/>
            <person name="Toth E."/>
            <person name="Schumann P."/>
            <person name="Keki Z."/>
            <person name="Marialigeti K."/>
            <person name="Mathe I."/>
        </authorList>
    </citation>
    <scope>NUCLEOTIDE SEQUENCE [LARGE SCALE GENOMIC DNA]</scope>
    <source>
        <strain evidence="7 8">SA-152</strain>
    </source>
</reference>
<dbReference type="NCBIfam" id="TIGR03361">
    <property type="entry name" value="VI_Rhs_Vgr"/>
    <property type="match status" value="1"/>
</dbReference>
<feature type="compositionally biased region" description="Polar residues" evidence="3">
    <location>
        <begin position="252"/>
        <end position="261"/>
    </location>
</feature>
<dbReference type="EMBL" id="SMYL01000006">
    <property type="protein sequence ID" value="TDK65209.1"/>
    <property type="molecule type" value="Genomic_DNA"/>
</dbReference>
<accession>A0A4R5W0B9</accession>
<feature type="region of interest" description="Disordered" evidence="3">
    <location>
        <begin position="79"/>
        <end position="110"/>
    </location>
</feature>
<organism evidence="7 8">
    <name type="scientific">Sapientia aquatica</name>
    <dbReference type="NCBI Taxonomy" id="1549640"/>
    <lineage>
        <taxon>Bacteria</taxon>
        <taxon>Pseudomonadati</taxon>
        <taxon>Pseudomonadota</taxon>
        <taxon>Betaproteobacteria</taxon>
        <taxon>Burkholderiales</taxon>
        <taxon>Oxalobacteraceae</taxon>
        <taxon>Sapientia</taxon>
    </lineage>
</organism>
<evidence type="ECO:0000256" key="1">
    <source>
        <dbReference type="ARBA" id="ARBA00005558"/>
    </source>
</evidence>
<keyword evidence="8" id="KW-1185">Reference proteome</keyword>
<name>A0A4R5W0B9_9BURK</name>
<dbReference type="InterPro" id="IPR006533">
    <property type="entry name" value="T6SS_Vgr_RhsGE"/>
</dbReference>
<comment type="similarity">
    <text evidence="1">Belongs to the VgrG protein family.</text>
</comment>
<dbReference type="SUPFAM" id="SSF69279">
    <property type="entry name" value="Phage tail proteins"/>
    <property type="match status" value="1"/>
</dbReference>
<comment type="caution">
    <text evidence="7">The sequence shown here is derived from an EMBL/GenBank/DDBJ whole genome shotgun (WGS) entry which is preliminary data.</text>
</comment>
<feature type="domain" description="Gp5/Type VI secretion system Vgr protein OB-fold" evidence="4">
    <location>
        <begin position="157"/>
        <end position="225"/>
    </location>
</feature>
<proteinExistence type="inferred from homology"/>
<dbReference type="InterPro" id="IPR017847">
    <property type="entry name" value="T6SS_RhsGE_Vgr_subset"/>
</dbReference>
<feature type="coiled-coil region" evidence="2">
    <location>
        <begin position="334"/>
        <end position="361"/>
    </location>
</feature>
<keyword evidence="2" id="KW-0175">Coiled coil</keyword>
<feature type="compositionally biased region" description="Polar residues" evidence="3">
    <location>
        <begin position="79"/>
        <end position="92"/>
    </location>
</feature>
<dbReference type="Pfam" id="PF10106">
    <property type="entry name" value="DUF2345"/>
    <property type="match status" value="1"/>
</dbReference>